<gene>
    <name evidence="2" type="ORF">AQJ11_13595</name>
</gene>
<keyword evidence="3" id="KW-1185">Reference proteome</keyword>
<proteinExistence type="predicted"/>
<evidence type="ECO:0000313" key="2">
    <source>
        <dbReference type="EMBL" id="KUN28019.1"/>
    </source>
</evidence>
<protein>
    <recommendedName>
        <fullName evidence="4">SH3b domain-containing protein</fullName>
    </recommendedName>
</protein>
<sequence length="123" mass="12715">MPHHDVLLRGLLGVTAVAALLTAGAGTATAHTAPAAHSTAAPAKAFGAQSSPGRYLVDGARIHTQPSTSSTTVGYGYGSHDVTVHCGRVVAGQEWYYHTDNTTHVTGWGRYDVVVPYLAVGTC</sequence>
<reference evidence="2 3" key="1">
    <citation type="submission" date="2015-10" db="EMBL/GenBank/DDBJ databases">
        <title>Draft genome sequence of Streptomyces corchorusii DSM 40340, type strain for the species Streptomyces corchorusii.</title>
        <authorList>
            <person name="Ruckert C."/>
            <person name="Winkler A."/>
            <person name="Kalinowski J."/>
            <person name="Kampfer P."/>
            <person name="Glaeser S."/>
        </authorList>
    </citation>
    <scope>NUCLEOTIDE SEQUENCE [LARGE SCALE GENOMIC DNA]</scope>
    <source>
        <strain evidence="2 3">DSM 40340</strain>
    </source>
</reference>
<feature type="signal peptide" evidence="1">
    <location>
        <begin position="1"/>
        <end position="30"/>
    </location>
</feature>
<name>A0A117QH36_STRCK</name>
<evidence type="ECO:0000313" key="3">
    <source>
        <dbReference type="Proteomes" id="UP000053398"/>
    </source>
</evidence>
<feature type="chain" id="PRO_5038566434" description="SH3b domain-containing protein" evidence="1">
    <location>
        <begin position="31"/>
        <end position="123"/>
    </location>
</feature>
<evidence type="ECO:0000256" key="1">
    <source>
        <dbReference type="SAM" id="SignalP"/>
    </source>
</evidence>
<comment type="caution">
    <text evidence="2">The sequence shown here is derived from an EMBL/GenBank/DDBJ whole genome shotgun (WGS) entry which is preliminary data.</text>
</comment>
<dbReference type="EMBL" id="LMWP01000016">
    <property type="protein sequence ID" value="KUN28019.1"/>
    <property type="molecule type" value="Genomic_DNA"/>
</dbReference>
<dbReference type="RefSeq" id="WP_014670320.1">
    <property type="nucleotide sequence ID" value="NZ_KQ948355.1"/>
</dbReference>
<evidence type="ECO:0008006" key="4">
    <source>
        <dbReference type="Google" id="ProtNLM"/>
    </source>
</evidence>
<accession>A0A117QH36</accession>
<dbReference type="Proteomes" id="UP000053398">
    <property type="component" value="Unassembled WGS sequence"/>
</dbReference>
<dbReference type="AlphaFoldDB" id="A0A117QH36"/>
<organism evidence="2 3">
    <name type="scientific">Streptomyces corchorusii</name>
    <name type="common">Streptomyces chibaensis</name>
    <dbReference type="NCBI Taxonomy" id="1903"/>
    <lineage>
        <taxon>Bacteria</taxon>
        <taxon>Bacillati</taxon>
        <taxon>Actinomycetota</taxon>
        <taxon>Actinomycetes</taxon>
        <taxon>Kitasatosporales</taxon>
        <taxon>Streptomycetaceae</taxon>
        <taxon>Streptomyces</taxon>
    </lineage>
</organism>
<keyword evidence="1" id="KW-0732">Signal</keyword>